<protein>
    <submittedName>
        <fullName evidence="1">Uncharacterized protein</fullName>
    </submittedName>
</protein>
<evidence type="ECO:0000313" key="2">
    <source>
        <dbReference type="Proteomes" id="UP000299102"/>
    </source>
</evidence>
<dbReference type="Proteomes" id="UP000299102">
    <property type="component" value="Unassembled WGS sequence"/>
</dbReference>
<organism evidence="1 2">
    <name type="scientific">Eumeta variegata</name>
    <name type="common">Bagworm moth</name>
    <name type="synonym">Eumeta japonica</name>
    <dbReference type="NCBI Taxonomy" id="151549"/>
    <lineage>
        <taxon>Eukaryota</taxon>
        <taxon>Metazoa</taxon>
        <taxon>Ecdysozoa</taxon>
        <taxon>Arthropoda</taxon>
        <taxon>Hexapoda</taxon>
        <taxon>Insecta</taxon>
        <taxon>Pterygota</taxon>
        <taxon>Neoptera</taxon>
        <taxon>Endopterygota</taxon>
        <taxon>Lepidoptera</taxon>
        <taxon>Glossata</taxon>
        <taxon>Ditrysia</taxon>
        <taxon>Tineoidea</taxon>
        <taxon>Psychidae</taxon>
        <taxon>Oiketicinae</taxon>
        <taxon>Eumeta</taxon>
    </lineage>
</organism>
<sequence length="123" mass="14855">MSSLAYYEQKQPETYRLLAQYGTKHAKHTITGSVDYFKNKEKDKDVLKNIRKLKWNLTGHIMRTNKEKWTKDVVKWYHGNGKRKIGGQIKIWEDDLPKGWRRSTRNREKWKKLGETYVDRQLD</sequence>
<accession>A0A4C1Z563</accession>
<dbReference type="AlphaFoldDB" id="A0A4C1Z563"/>
<gene>
    <name evidence="1" type="ORF">EVAR_62403_1</name>
</gene>
<reference evidence="1 2" key="1">
    <citation type="journal article" date="2019" name="Commun. Biol.">
        <title>The bagworm genome reveals a unique fibroin gene that provides high tensile strength.</title>
        <authorList>
            <person name="Kono N."/>
            <person name="Nakamura H."/>
            <person name="Ohtoshi R."/>
            <person name="Tomita M."/>
            <person name="Numata K."/>
            <person name="Arakawa K."/>
        </authorList>
    </citation>
    <scope>NUCLEOTIDE SEQUENCE [LARGE SCALE GENOMIC DNA]</scope>
</reference>
<dbReference type="EMBL" id="BGZK01001651">
    <property type="protein sequence ID" value="GBP83961.1"/>
    <property type="molecule type" value="Genomic_DNA"/>
</dbReference>
<keyword evidence="2" id="KW-1185">Reference proteome</keyword>
<evidence type="ECO:0000313" key="1">
    <source>
        <dbReference type="EMBL" id="GBP83961.1"/>
    </source>
</evidence>
<proteinExistence type="predicted"/>
<comment type="caution">
    <text evidence="1">The sequence shown here is derived from an EMBL/GenBank/DDBJ whole genome shotgun (WGS) entry which is preliminary data.</text>
</comment>
<name>A0A4C1Z563_EUMVA</name>